<dbReference type="Proteomes" id="UP000736787">
    <property type="component" value="Unassembled WGS sequence"/>
</dbReference>
<name>A0A8T1D207_9STRA</name>
<evidence type="ECO:0008006" key="3">
    <source>
        <dbReference type="Google" id="ProtNLM"/>
    </source>
</evidence>
<comment type="caution">
    <text evidence="1">The sequence shown here is derived from an EMBL/GenBank/DDBJ whole genome shotgun (WGS) entry which is preliminary data.</text>
</comment>
<dbReference type="EMBL" id="RCMK01000364">
    <property type="protein sequence ID" value="KAG2933348.1"/>
    <property type="molecule type" value="Genomic_DNA"/>
</dbReference>
<evidence type="ECO:0000313" key="2">
    <source>
        <dbReference type="Proteomes" id="UP000736787"/>
    </source>
</evidence>
<reference evidence="1" key="1">
    <citation type="submission" date="2018-10" db="EMBL/GenBank/DDBJ databases">
        <title>Effector identification in a new, highly contiguous assembly of the strawberry crown rot pathogen Phytophthora cactorum.</title>
        <authorList>
            <person name="Armitage A.D."/>
            <person name="Nellist C.F."/>
            <person name="Bates H."/>
            <person name="Vickerstaff R.J."/>
            <person name="Harrison R.J."/>
        </authorList>
    </citation>
    <scope>NUCLEOTIDE SEQUENCE</scope>
    <source>
        <strain evidence="1">4040</strain>
    </source>
</reference>
<sequence length="109" mass="11614">MHHFPICQETLNRLPHQLTMNSKICFVALFAVVVTSFAPASAQPLRVCEPACGGQYSDQNVYIATCCQQEGHTSEDAFDKCCASSCSTSSPCKYENLGSSGGDILGTSA</sequence>
<gene>
    <name evidence="1" type="ORF">PC117_g12888</name>
</gene>
<proteinExistence type="predicted"/>
<dbReference type="AlphaFoldDB" id="A0A8T1D207"/>
<evidence type="ECO:0000313" key="1">
    <source>
        <dbReference type="EMBL" id="KAG2933348.1"/>
    </source>
</evidence>
<dbReference type="VEuPathDB" id="FungiDB:PC110_g10775"/>
<accession>A0A8T1D207</accession>
<protein>
    <recommendedName>
        <fullName evidence="3">Phytotoxin PcF domain-containing protein</fullName>
    </recommendedName>
</protein>
<organism evidence="1 2">
    <name type="scientific">Phytophthora cactorum</name>
    <dbReference type="NCBI Taxonomy" id="29920"/>
    <lineage>
        <taxon>Eukaryota</taxon>
        <taxon>Sar</taxon>
        <taxon>Stramenopiles</taxon>
        <taxon>Oomycota</taxon>
        <taxon>Peronosporomycetes</taxon>
        <taxon>Peronosporales</taxon>
        <taxon>Peronosporaceae</taxon>
        <taxon>Phytophthora</taxon>
    </lineage>
</organism>